<dbReference type="NCBIfam" id="TIGR00254">
    <property type="entry name" value="GGDEF"/>
    <property type="match status" value="1"/>
</dbReference>
<dbReference type="PANTHER" id="PTHR46663">
    <property type="entry name" value="DIGUANYLATE CYCLASE DGCT-RELATED"/>
    <property type="match status" value="1"/>
</dbReference>
<dbReference type="InterPro" id="IPR043128">
    <property type="entry name" value="Rev_trsase/Diguanyl_cyclase"/>
</dbReference>
<sequence>MAVKTKKIDITLSPVERKILGCIRQGMTNEEIGEVIGKSRWTVKFHLGKVMKKLGVRTRVQAVSHATGQGVISASRPAGSGDFSVSKPAVAFRAGIAGCGERAVLLLALLKDKPSLKIEWVVEPDPEAPGLELAKEMGIRVLTELDTVVGSPLDMIIDLSGSKEVGERILALKDPGTELLSGLPTRLMWLVGGQHVKNSKDDKKSVSAANKSMIEGLGKIAGNIHGVKDLASAIVAQAIRLTGSSAGLLAVCDEPREHMTLVAASGYSRRLTEVRSWKIGHDGITTMAIDRDTPLLIPDLSEYPASSPVLEREGVRTLMVAPLTVGGKLVGMLQVSDINHGTYSKGELSLFTLLNVYAGRFLNKARAVEEAQLTGVRDALTGLFDRSYILEQLRLEICRAARHEGNLALLVINIDGFRMLLKAHGALEVNRFLRVIGGYLKRNLRETDIVARMRDGEFCILIPELETDAGVRFLSERIVRELAALPGLKGGVGFKVGIALYPEDGLEKDELIKKVGTAVRYRKNNLSRRYFKPTRPERPASL</sequence>
<evidence type="ECO:0000259" key="4">
    <source>
        <dbReference type="PROSITE" id="PS50887"/>
    </source>
</evidence>
<keyword evidence="2" id="KW-0804">Transcription</keyword>
<dbReference type="InterPro" id="IPR036291">
    <property type="entry name" value="NAD(P)-bd_dom_sf"/>
</dbReference>
<dbReference type="PANTHER" id="PTHR46663:SF4">
    <property type="entry name" value="DIGUANYLATE CYCLASE DGCT-RELATED"/>
    <property type="match status" value="1"/>
</dbReference>
<dbReference type="Pfam" id="PF00196">
    <property type="entry name" value="GerE"/>
    <property type="match status" value="1"/>
</dbReference>
<dbReference type="PROSITE" id="PS50887">
    <property type="entry name" value="GGDEF"/>
    <property type="match status" value="1"/>
</dbReference>
<dbReference type="CDD" id="cd06170">
    <property type="entry name" value="LuxR_C_like"/>
    <property type="match status" value="1"/>
</dbReference>
<accession>A0A3B0VUD7</accession>
<feature type="domain" description="HTH luxR-type" evidence="3">
    <location>
        <begin position="5"/>
        <end position="70"/>
    </location>
</feature>
<dbReference type="EMBL" id="UOEZ01000017">
    <property type="protein sequence ID" value="VAW35014.1"/>
    <property type="molecule type" value="Genomic_DNA"/>
</dbReference>
<dbReference type="PRINTS" id="PR00038">
    <property type="entry name" value="HTHLUXR"/>
</dbReference>
<gene>
    <name evidence="5" type="ORF">MNBD_DELTA02-579</name>
</gene>
<evidence type="ECO:0000259" key="3">
    <source>
        <dbReference type="PROSITE" id="PS50043"/>
    </source>
</evidence>
<dbReference type="InterPro" id="IPR029016">
    <property type="entry name" value="GAF-like_dom_sf"/>
</dbReference>
<dbReference type="AlphaFoldDB" id="A0A3B0VUD7"/>
<dbReference type="SUPFAM" id="SSF55073">
    <property type="entry name" value="Nucleotide cyclase"/>
    <property type="match status" value="1"/>
</dbReference>
<dbReference type="SMART" id="SM00065">
    <property type="entry name" value="GAF"/>
    <property type="match status" value="1"/>
</dbReference>
<name>A0A3B0VUD7_9ZZZZ</name>
<dbReference type="InterPro" id="IPR016032">
    <property type="entry name" value="Sig_transdc_resp-reg_C-effctor"/>
</dbReference>
<dbReference type="GO" id="GO:0006355">
    <property type="term" value="P:regulation of DNA-templated transcription"/>
    <property type="evidence" value="ECO:0007669"/>
    <property type="project" value="InterPro"/>
</dbReference>
<dbReference type="SMART" id="SM00267">
    <property type="entry name" value="GGDEF"/>
    <property type="match status" value="1"/>
</dbReference>
<proteinExistence type="predicted"/>
<dbReference type="GO" id="GO:0003677">
    <property type="term" value="F:DNA binding"/>
    <property type="evidence" value="ECO:0007669"/>
    <property type="project" value="InterPro"/>
</dbReference>
<evidence type="ECO:0000256" key="1">
    <source>
        <dbReference type="ARBA" id="ARBA00023015"/>
    </source>
</evidence>
<organism evidence="5">
    <name type="scientific">hydrothermal vent metagenome</name>
    <dbReference type="NCBI Taxonomy" id="652676"/>
    <lineage>
        <taxon>unclassified sequences</taxon>
        <taxon>metagenomes</taxon>
        <taxon>ecological metagenomes</taxon>
    </lineage>
</organism>
<dbReference type="InterPro" id="IPR000792">
    <property type="entry name" value="Tscrpt_reg_LuxR_C"/>
</dbReference>
<dbReference type="Pfam" id="PF13185">
    <property type="entry name" value="GAF_2"/>
    <property type="match status" value="1"/>
</dbReference>
<evidence type="ECO:0000313" key="5">
    <source>
        <dbReference type="EMBL" id="VAW35014.1"/>
    </source>
</evidence>
<dbReference type="SUPFAM" id="SSF46894">
    <property type="entry name" value="C-terminal effector domain of the bipartite response regulators"/>
    <property type="match status" value="1"/>
</dbReference>
<dbReference type="Pfam" id="PF00990">
    <property type="entry name" value="GGDEF"/>
    <property type="match status" value="1"/>
</dbReference>
<evidence type="ECO:0000256" key="2">
    <source>
        <dbReference type="ARBA" id="ARBA00023163"/>
    </source>
</evidence>
<dbReference type="Gene3D" id="3.40.50.720">
    <property type="entry name" value="NAD(P)-binding Rossmann-like Domain"/>
    <property type="match status" value="1"/>
</dbReference>
<feature type="domain" description="GGDEF" evidence="4">
    <location>
        <begin position="405"/>
        <end position="536"/>
    </location>
</feature>
<keyword evidence="1" id="KW-0805">Transcription regulation</keyword>
<protein>
    <recommendedName>
        <fullName evidence="6">GGDEF domain-containing protein</fullName>
    </recommendedName>
</protein>
<dbReference type="InterPro" id="IPR000160">
    <property type="entry name" value="GGDEF_dom"/>
</dbReference>
<dbReference type="Gene3D" id="3.30.70.270">
    <property type="match status" value="1"/>
</dbReference>
<dbReference type="SUPFAM" id="SSF55781">
    <property type="entry name" value="GAF domain-like"/>
    <property type="match status" value="1"/>
</dbReference>
<dbReference type="PROSITE" id="PS50043">
    <property type="entry name" value="HTH_LUXR_2"/>
    <property type="match status" value="1"/>
</dbReference>
<dbReference type="InterPro" id="IPR036388">
    <property type="entry name" value="WH-like_DNA-bd_sf"/>
</dbReference>
<dbReference type="Gene3D" id="1.10.10.10">
    <property type="entry name" value="Winged helix-like DNA-binding domain superfamily/Winged helix DNA-binding domain"/>
    <property type="match status" value="1"/>
</dbReference>
<evidence type="ECO:0008006" key="6">
    <source>
        <dbReference type="Google" id="ProtNLM"/>
    </source>
</evidence>
<dbReference type="InterPro" id="IPR003018">
    <property type="entry name" value="GAF"/>
</dbReference>
<dbReference type="SMART" id="SM00421">
    <property type="entry name" value="HTH_LUXR"/>
    <property type="match status" value="1"/>
</dbReference>
<dbReference type="InterPro" id="IPR029787">
    <property type="entry name" value="Nucleotide_cyclase"/>
</dbReference>
<dbReference type="CDD" id="cd01949">
    <property type="entry name" value="GGDEF"/>
    <property type="match status" value="1"/>
</dbReference>
<dbReference type="InterPro" id="IPR052163">
    <property type="entry name" value="DGC-Regulatory_Protein"/>
</dbReference>
<reference evidence="5" key="1">
    <citation type="submission" date="2018-06" db="EMBL/GenBank/DDBJ databases">
        <authorList>
            <person name="Zhirakovskaya E."/>
        </authorList>
    </citation>
    <scope>NUCLEOTIDE SEQUENCE</scope>
</reference>
<dbReference type="SUPFAM" id="SSF51735">
    <property type="entry name" value="NAD(P)-binding Rossmann-fold domains"/>
    <property type="match status" value="1"/>
</dbReference>
<dbReference type="Gene3D" id="3.30.450.40">
    <property type="match status" value="1"/>
</dbReference>